<dbReference type="GO" id="GO:0043565">
    <property type="term" value="F:sequence-specific DNA binding"/>
    <property type="evidence" value="ECO:0007669"/>
    <property type="project" value="TreeGrafter"/>
</dbReference>
<dbReference type="Proteomes" id="UP000460298">
    <property type="component" value="Unassembled WGS sequence"/>
</dbReference>
<dbReference type="GO" id="GO:0003700">
    <property type="term" value="F:DNA-binding transcription factor activity"/>
    <property type="evidence" value="ECO:0007669"/>
    <property type="project" value="InterPro"/>
</dbReference>
<dbReference type="GO" id="GO:0006351">
    <property type="term" value="P:DNA-templated transcription"/>
    <property type="evidence" value="ECO:0007669"/>
    <property type="project" value="TreeGrafter"/>
</dbReference>
<dbReference type="InterPro" id="IPR058163">
    <property type="entry name" value="LysR-type_TF_proteobact-type"/>
</dbReference>
<dbReference type="InterPro" id="IPR000847">
    <property type="entry name" value="LysR_HTH_N"/>
</dbReference>
<organism evidence="6 7">
    <name type="scientific">Leptonema illini</name>
    <dbReference type="NCBI Taxonomy" id="183"/>
    <lineage>
        <taxon>Bacteria</taxon>
        <taxon>Pseudomonadati</taxon>
        <taxon>Spirochaetota</taxon>
        <taxon>Spirochaetia</taxon>
        <taxon>Leptospirales</taxon>
        <taxon>Leptospiraceae</taxon>
        <taxon>Leptonema</taxon>
    </lineage>
</organism>
<dbReference type="Gene3D" id="3.40.190.290">
    <property type="match status" value="1"/>
</dbReference>
<dbReference type="Gene3D" id="1.10.10.10">
    <property type="entry name" value="Winged helix-like DNA-binding domain superfamily/Winged helix DNA-binding domain"/>
    <property type="match status" value="1"/>
</dbReference>
<keyword evidence="2" id="KW-0805">Transcription regulation</keyword>
<reference evidence="6 7" key="1">
    <citation type="submission" date="2019-10" db="EMBL/GenBank/DDBJ databases">
        <title>Extracellular Electron Transfer in a Candidatus Methanoperedens spp. Enrichment Culture.</title>
        <authorList>
            <person name="Berger S."/>
            <person name="Rangel Shaw D."/>
            <person name="Berben T."/>
            <person name="In 'T Zandt M."/>
            <person name="Frank J."/>
            <person name="Reimann J."/>
            <person name="Jetten M.S.M."/>
            <person name="Welte C.U."/>
        </authorList>
    </citation>
    <scope>NUCLEOTIDE SEQUENCE [LARGE SCALE GENOMIC DNA]</scope>
    <source>
        <strain evidence="6">SB12</strain>
    </source>
</reference>
<comment type="similarity">
    <text evidence="1">Belongs to the LysR transcriptional regulatory family.</text>
</comment>
<dbReference type="SUPFAM" id="SSF53850">
    <property type="entry name" value="Periplasmic binding protein-like II"/>
    <property type="match status" value="1"/>
</dbReference>
<dbReference type="EMBL" id="WBUI01000046">
    <property type="protein sequence ID" value="KAB2928644.1"/>
    <property type="molecule type" value="Genomic_DNA"/>
</dbReference>
<dbReference type="InterPro" id="IPR036388">
    <property type="entry name" value="WH-like_DNA-bd_sf"/>
</dbReference>
<keyword evidence="4" id="KW-0804">Transcription</keyword>
<dbReference type="PANTHER" id="PTHR30537:SF3">
    <property type="entry name" value="TRANSCRIPTIONAL REGULATORY PROTEIN"/>
    <property type="match status" value="1"/>
</dbReference>
<name>A0A833GWY3_9LEPT</name>
<evidence type="ECO:0000259" key="5">
    <source>
        <dbReference type="PROSITE" id="PS50931"/>
    </source>
</evidence>
<dbReference type="InterPro" id="IPR036390">
    <property type="entry name" value="WH_DNA-bd_sf"/>
</dbReference>
<dbReference type="Pfam" id="PF00126">
    <property type="entry name" value="HTH_1"/>
    <property type="match status" value="1"/>
</dbReference>
<feature type="domain" description="HTH lysR-type" evidence="5">
    <location>
        <begin position="1"/>
        <end position="60"/>
    </location>
</feature>
<keyword evidence="3" id="KW-0238">DNA-binding</keyword>
<evidence type="ECO:0000313" key="6">
    <source>
        <dbReference type="EMBL" id="KAB2928644.1"/>
    </source>
</evidence>
<dbReference type="Pfam" id="PF03466">
    <property type="entry name" value="LysR_substrate"/>
    <property type="match status" value="1"/>
</dbReference>
<gene>
    <name evidence="6" type="ORF">F9K24_21695</name>
</gene>
<evidence type="ECO:0000313" key="7">
    <source>
        <dbReference type="Proteomes" id="UP000460298"/>
    </source>
</evidence>
<protein>
    <submittedName>
        <fullName evidence="6">LysR family transcriptional regulator</fullName>
    </submittedName>
</protein>
<accession>A0A833GWY3</accession>
<comment type="caution">
    <text evidence="6">The sequence shown here is derived from an EMBL/GenBank/DDBJ whole genome shotgun (WGS) entry which is preliminary data.</text>
</comment>
<evidence type="ECO:0000256" key="1">
    <source>
        <dbReference type="ARBA" id="ARBA00009437"/>
    </source>
</evidence>
<dbReference type="PROSITE" id="PS50931">
    <property type="entry name" value="HTH_LYSR"/>
    <property type="match status" value="1"/>
</dbReference>
<dbReference type="SUPFAM" id="SSF46785">
    <property type="entry name" value="Winged helix' DNA-binding domain"/>
    <property type="match status" value="1"/>
</dbReference>
<evidence type="ECO:0000256" key="4">
    <source>
        <dbReference type="ARBA" id="ARBA00023163"/>
    </source>
</evidence>
<sequence>MKLNWDDMRFFLVLCRNPSFVAAGSELKVTHSTVSRRLSALEAALQTQLFSRSEKGCRLTPAGERLLPFAEQMESTVIRLEEDVSGRDRQLSGAVRIGAPDGFGNCFLASRLGRFQGVHPALEIELIAVPRYSSLARREIDILITVRKPTAGNVVVRKLASYRFGLFAAENYLAGRSPVRSRDDLREHRTIGYIDDLLYDQELNYINEFHPGIRPRFRSSTLVGQQHAILAGNGIGVLPYFMAHDQPTLVPVLPELSVERTFWLQVNPDARQIARVRVTIDFIVAEMAASAAMFTEIPRRPPQR</sequence>
<dbReference type="AlphaFoldDB" id="A0A833GWY3"/>
<dbReference type="PANTHER" id="PTHR30537">
    <property type="entry name" value="HTH-TYPE TRANSCRIPTIONAL REGULATOR"/>
    <property type="match status" value="1"/>
</dbReference>
<dbReference type="InterPro" id="IPR005119">
    <property type="entry name" value="LysR_subst-bd"/>
</dbReference>
<evidence type="ECO:0000256" key="3">
    <source>
        <dbReference type="ARBA" id="ARBA00023125"/>
    </source>
</evidence>
<proteinExistence type="inferred from homology"/>
<evidence type="ECO:0000256" key="2">
    <source>
        <dbReference type="ARBA" id="ARBA00023015"/>
    </source>
</evidence>